<evidence type="ECO:0000313" key="6">
    <source>
        <dbReference type="EMBL" id="RKT60761.1"/>
    </source>
</evidence>
<feature type="domain" description="PAS" evidence="2">
    <location>
        <begin position="27"/>
        <end position="102"/>
    </location>
</feature>
<dbReference type="GO" id="GO:0071732">
    <property type="term" value="P:cellular response to nitric oxide"/>
    <property type="evidence" value="ECO:0007669"/>
    <property type="project" value="UniProtKB-ARBA"/>
</dbReference>
<dbReference type="RefSeq" id="WP_245985597.1">
    <property type="nucleotide sequence ID" value="NZ_RBXP01000011.1"/>
</dbReference>
<dbReference type="Gene3D" id="3.30.70.270">
    <property type="match status" value="1"/>
</dbReference>
<dbReference type="Pfam" id="PF00990">
    <property type="entry name" value="GGDEF"/>
    <property type="match status" value="1"/>
</dbReference>
<dbReference type="InterPro" id="IPR000160">
    <property type="entry name" value="GGDEF_dom"/>
</dbReference>
<comment type="catalytic activity">
    <reaction evidence="1">
        <text>3',3'-c-di-GMP + H2O = 5'-phosphoguanylyl(3'-&gt;5')guanosine + H(+)</text>
        <dbReference type="Rhea" id="RHEA:24902"/>
        <dbReference type="ChEBI" id="CHEBI:15377"/>
        <dbReference type="ChEBI" id="CHEBI:15378"/>
        <dbReference type="ChEBI" id="CHEBI:58754"/>
        <dbReference type="ChEBI" id="CHEBI:58805"/>
        <dbReference type="EC" id="3.1.4.52"/>
    </reaction>
    <physiologicalReaction direction="left-to-right" evidence="1">
        <dbReference type="Rhea" id="RHEA:24903"/>
    </physiologicalReaction>
</comment>
<dbReference type="PROSITE" id="PS50113">
    <property type="entry name" value="PAC"/>
    <property type="match status" value="2"/>
</dbReference>
<reference evidence="6 7" key="1">
    <citation type="submission" date="2018-10" db="EMBL/GenBank/DDBJ databases">
        <title>Genomic Encyclopedia of Type Strains, Phase IV (KMG-IV): sequencing the most valuable type-strain genomes for metagenomic binning, comparative biology and taxonomic classification.</title>
        <authorList>
            <person name="Goeker M."/>
        </authorList>
    </citation>
    <scope>NUCLEOTIDE SEQUENCE [LARGE SCALE GENOMIC DNA]</scope>
    <source>
        <strain evidence="6 7">DSM 23841</strain>
    </source>
</reference>
<dbReference type="InterPro" id="IPR000700">
    <property type="entry name" value="PAS-assoc_C"/>
</dbReference>
<dbReference type="SMART" id="SM00052">
    <property type="entry name" value="EAL"/>
    <property type="match status" value="1"/>
</dbReference>
<proteinExistence type="predicted"/>
<evidence type="ECO:0000256" key="1">
    <source>
        <dbReference type="ARBA" id="ARBA00051114"/>
    </source>
</evidence>
<dbReference type="InterPro" id="IPR000014">
    <property type="entry name" value="PAS"/>
</dbReference>
<dbReference type="InterPro" id="IPR035919">
    <property type="entry name" value="EAL_sf"/>
</dbReference>
<dbReference type="InterPro" id="IPR029787">
    <property type="entry name" value="Nucleotide_cyclase"/>
</dbReference>
<dbReference type="SMART" id="SM00267">
    <property type="entry name" value="GGDEF"/>
    <property type="match status" value="1"/>
</dbReference>
<feature type="domain" description="PAC" evidence="3">
    <location>
        <begin position="232"/>
        <end position="284"/>
    </location>
</feature>
<dbReference type="FunFam" id="3.20.20.450:FF:000001">
    <property type="entry name" value="Cyclic di-GMP phosphodiesterase yahA"/>
    <property type="match status" value="1"/>
</dbReference>
<dbReference type="CDD" id="cd00130">
    <property type="entry name" value="PAS"/>
    <property type="match status" value="2"/>
</dbReference>
<dbReference type="InterPro" id="IPR052155">
    <property type="entry name" value="Biofilm_reg_signaling"/>
</dbReference>
<dbReference type="Gene3D" id="3.30.450.20">
    <property type="entry name" value="PAS domain"/>
    <property type="match status" value="2"/>
</dbReference>
<accession>A0A495WGE0</accession>
<dbReference type="PROSITE" id="PS50883">
    <property type="entry name" value="EAL"/>
    <property type="match status" value="1"/>
</dbReference>
<evidence type="ECO:0000259" key="3">
    <source>
        <dbReference type="PROSITE" id="PS50113"/>
    </source>
</evidence>
<feature type="domain" description="PAS" evidence="2">
    <location>
        <begin position="157"/>
        <end position="195"/>
    </location>
</feature>
<organism evidence="6 7">
    <name type="scientific">Azonexus fungiphilus</name>
    <dbReference type="NCBI Taxonomy" id="146940"/>
    <lineage>
        <taxon>Bacteria</taxon>
        <taxon>Pseudomonadati</taxon>
        <taxon>Pseudomonadota</taxon>
        <taxon>Betaproteobacteria</taxon>
        <taxon>Rhodocyclales</taxon>
        <taxon>Azonexaceae</taxon>
        <taxon>Azonexus</taxon>
    </lineage>
</organism>
<evidence type="ECO:0000259" key="2">
    <source>
        <dbReference type="PROSITE" id="PS50112"/>
    </source>
</evidence>
<dbReference type="PROSITE" id="PS50112">
    <property type="entry name" value="PAS"/>
    <property type="match status" value="2"/>
</dbReference>
<dbReference type="EMBL" id="RBXP01000011">
    <property type="protein sequence ID" value="RKT60761.1"/>
    <property type="molecule type" value="Genomic_DNA"/>
</dbReference>
<dbReference type="NCBIfam" id="TIGR00229">
    <property type="entry name" value="sensory_box"/>
    <property type="match status" value="2"/>
</dbReference>
<dbReference type="FunFam" id="3.30.70.270:FF:000001">
    <property type="entry name" value="Diguanylate cyclase domain protein"/>
    <property type="match status" value="1"/>
</dbReference>
<dbReference type="SUPFAM" id="SSF55073">
    <property type="entry name" value="Nucleotide cyclase"/>
    <property type="match status" value="1"/>
</dbReference>
<dbReference type="PANTHER" id="PTHR44757:SF2">
    <property type="entry name" value="BIOFILM ARCHITECTURE MAINTENANCE PROTEIN MBAA"/>
    <property type="match status" value="1"/>
</dbReference>
<comment type="caution">
    <text evidence="6">The sequence shown here is derived from an EMBL/GenBank/DDBJ whole genome shotgun (WGS) entry which is preliminary data.</text>
</comment>
<dbReference type="AlphaFoldDB" id="A0A495WGE0"/>
<keyword evidence="7" id="KW-1185">Reference proteome</keyword>
<evidence type="ECO:0000313" key="7">
    <source>
        <dbReference type="Proteomes" id="UP000270626"/>
    </source>
</evidence>
<feature type="domain" description="PAC" evidence="3">
    <location>
        <begin position="105"/>
        <end position="156"/>
    </location>
</feature>
<dbReference type="Pfam" id="PF00563">
    <property type="entry name" value="EAL"/>
    <property type="match status" value="1"/>
</dbReference>
<dbReference type="CDD" id="cd01948">
    <property type="entry name" value="EAL"/>
    <property type="match status" value="1"/>
</dbReference>
<gene>
    <name evidence="6" type="ORF">DFR40_0907</name>
</gene>
<dbReference type="InterPro" id="IPR035965">
    <property type="entry name" value="PAS-like_dom_sf"/>
</dbReference>
<evidence type="ECO:0000259" key="4">
    <source>
        <dbReference type="PROSITE" id="PS50883"/>
    </source>
</evidence>
<dbReference type="Gene3D" id="3.20.20.450">
    <property type="entry name" value="EAL domain"/>
    <property type="match status" value="1"/>
</dbReference>
<feature type="domain" description="EAL" evidence="4">
    <location>
        <begin position="458"/>
        <end position="711"/>
    </location>
</feature>
<dbReference type="SMART" id="SM00086">
    <property type="entry name" value="PAC"/>
    <property type="match status" value="2"/>
</dbReference>
<name>A0A495WGE0_9RHOO</name>
<dbReference type="Pfam" id="PF13426">
    <property type="entry name" value="PAS_9"/>
    <property type="match status" value="1"/>
</dbReference>
<dbReference type="PANTHER" id="PTHR44757">
    <property type="entry name" value="DIGUANYLATE CYCLASE DGCP"/>
    <property type="match status" value="1"/>
</dbReference>
<dbReference type="InterPro" id="IPR001610">
    <property type="entry name" value="PAC"/>
</dbReference>
<dbReference type="NCBIfam" id="TIGR00254">
    <property type="entry name" value="GGDEF"/>
    <property type="match status" value="1"/>
</dbReference>
<dbReference type="Proteomes" id="UP000270626">
    <property type="component" value="Unassembled WGS sequence"/>
</dbReference>
<protein>
    <submittedName>
        <fullName evidence="6">PAS domain S-box-containing protein/diguanylate cyclase (GGDEF)-like protein</fullName>
    </submittedName>
</protein>
<dbReference type="InterPro" id="IPR013655">
    <property type="entry name" value="PAS_fold_3"/>
</dbReference>
<dbReference type="SUPFAM" id="SSF55785">
    <property type="entry name" value="PYP-like sensor domain (PAS domain)"/>
    <property type="match status" value="2"/>
</dbReference>
<dbReference type="InterPro" id="IPR001633">
    <property type="entry name" value="EAL_dom"/>
</dbReference>
<dbReference type="Pfam" id="PF08447">
    <property type="entry name" value="PAS_3"/>
    <property type="match status" value="1"/>
</dbReference>
<dbReference type="SMART" id="SM00091">
    <property type="entry name" value="PAS"/>
    <property type="match status" value="2"/>
</dbReference>
<dbReference type="SUPFAM" id="SSF141868">
    <property type="entry name" value="EAL domain-like"/>
    <property type="match status" value="1"/>
</dbReference>
<dbReference type="GO" id="GO:0071111">
    <property type="term" value="F:cyclic-guanylate-specific phosphodiesterase activity"/>
    <property type="evidence" value="ECO:0007669"/>
    <property type="project" value="UniProtKB-EC"/>
</dbReference>
<feature type="domain" description="GGDEF" evidence="5">
    <location>
        <begin position="316"/>
        <end position="449"/>
    </location>
</feature>
<dbReference type="InterPro" id="IPR043128">
    <property type="entry name" value="Rev_trsase/Diguanyl_cyclase"/>
</dbReference>
<evidence type="ECO:0000259" key="5">
    <source>
        <dbReference type="PROSITE" id="PS50887"/>
    </source>
</evidence>
<dbReference type="PROSITE" id="PS50887">
    <property type="entry name" value="GGDEF"/>
    <property type="match status" value="1"/>
</dbReference>
<dbReference type="CDD" id="cd01949">
    <property type="entry name" value="GGDEF"/>
    <property type="match status" value="1"/>
</dbReference>
<sequence length="713" mass="79859">MNDSAPPPGFLPVLRKHRDSAWNDIDSERVLQVLVHNLEGMVFRCAIDEQWTMHFVSDGSRDLTGYCPDELENNKLASLETITHPEDRAMVRRKIMVAAANNGRYRVQYRIVHRKGAVKWVLERGAVVLDEQGRRVLEGFIEDVTEQVLSQRQLADAELRYRSIFEDSVVGMFQTSIDGHYLAANKALAQLYGYESPVALIEGLSDIARSLYVAEGRREEFKTLMREHGRVSDFESEVYRRDGSRIWISEHAHVVYSPDGEPLYYEGTVEDVTAQHNYRQQLEYQATHDPLTGLPNRNLLQDRLQQVLRLAQRRATKGSLAFVDLDNFKFVNDSLGHGAGDTLLVEVARRLKACLRESDTVARYGGDEFVLILGDYGGLSDTLHILHRVQDAVSEPIMLDGQEVRVNCSLGVSVFPDDGVDLEVLLRHADAAMHHAKKLGKGQFQFYTESLNVAARDRLALDSALRRALEQDELYVVYQPKVDARGRPFGFEALVRWDSAEFGSVSPVRFIPLAEENGLIGQLTWFVLRAACHEAARWRAAGHERLRVAVNISPSLFREKDLAALVRSVLEEAGLPPGNLELEITEGMLMGDVQRALAVLDELKAMGVYIAVDDFGTGYSSLAYLKRFPIDILKVDRSFVLECDQGNGGLAITRAIVSLAHSLNLRVVAEGVEKQTQLAVLNALGCEEFQGYLFARPLPAAQLAGYLDEKSPK</sequence>